<dbReference type="InterPro" id="IPR052017">
    <property type="entry name" value="TSUP"/>
</dbReference>
<feature type="transmembrane region" description="Helical" evidence="8">
    <location>
        <begin position="161"/>
        <end position="183"/>
    </location>
</feature>
<feature type="transmembrane region" description="Helical" evidence="8">
    <location>
        <begin position="190"/>
        <end position="208"/>
    </location>
</feature>
<evidence type="ECO:0000256" key="8">
    <source>
        <dbReference type="RuleBase" id="RU363041"/>
    </source>
</evidence>
<evidence type="ECO:0000256" key="6">
    <source>
        <dbReference type="ARBA" id="ARBA00022989"/>
    </source>
</evidence>
<dbReference type="OrthoDB" id="677436at2"/>
<evidence type="ECO:0000256" key="2">
    <source>
        <dbReference type="ARBA" id="ARBA00009142"/>
    </source>
</evidence>
<dbReference type="EMBL" id="JQAN02000010">
    <property type="protein sequence ID" value="PPD57839.1"/>
    <property type="molecule type" value="Genomic_DNA"/>
</dbReference>
<reference evidence="9 10" key="1">
    <citation type="journal article" date="2017" name="ISME J.">
        <title>Grape pomace compost harbors organohalide-respiring Dehalogenimonas species with novel reductive dehalogenase genes.</title>
        <authorList>
            <person name="Yang Y."/>
            <person name="Higgins S.A."/>
            <person name="Yan J."/>
            <person name="Simsir B."/>
            <person name="Chourey K."/>
            <person name="Iyer R."/>
            <person name="Hettich R.L."/>
            <person name="Baldwin B."/>
            <person name="Ogles D.M."/>
            <person name="Loffler F.E."/>
        </authorList>
    </citation>
    <scope>NUCLEOTIDE SEQUENCE [LARGE SCALE GENOMIC DNA]</scope>
    <source>
        <strain evidence="9 10">GP</strain>
    </source>
</reference>
<comment type="subcellular location">
    <subcellularLocation>
        <location evidence="1 8">Cell membrane</location>
        <topology evidence="1 8">Multi-pass membrane protein</topology>
    </subcellularLocation>
</comment>
<feature type="transmembrane region" description="Helical" evidence="8">
    <location>
        <begin position="37"/>
        <end position="60"/>
    </location>
</feature>
<protein>
    <recommendedName>
        <fullName evidence="8">Probable membrane transporter protein</fullName>
    </recommendedName>
</protein>
<proteinExistence type="inferred from homology"/>
<keyword evidence="5 8" id="KW-0812">Transmembrane</keyword>
<sequence length="240" mass="24707">MIFTTSLALIALVAGAVASLAGFGIGSLLTPLLALKTGIGVAVAAIAIAHFIGTSLRFFILRASVNKRVLLSFGLASAAGGLTGALLHNTFNNSLLGVIFGCLLIIAGVSEITGLAGKIQIKGPLSWFSGALSGLFGGLVGNQGGIRSAALTGFNLGKDEFVATATGIALMVDFARIPVYLAVQGRELIPIWYLITIVTIGVIVGTLFGKRILQRLSQEAFTKTVGVVLFGIGLLILIRI</sequence>
<evidence type="ECO:0000256" key="1">
    <source>
        <dbReference type="ARBA" id="ARBA00004651"/>
    </source>
</evidence>
<evidence type="ECO:0000313" key="10">
    <source>
        <dbReference type="Proteomes" id="UP000235653"/>
    </source>
</evidence>
<evidence type="ECO:0000256" key="7">
    <source>
        <dbReference type="ARBA" id="ARBA00023136"/>
    </source>
</evidence>
<comment type="similarity">
    <text evidence="2 8">Belongs to the 4-toluene sulfonate uptake permease (TSUP) (TC 2.A.102) family.</text>
</comment>
<evidence type="ECO:0000256" key="3">
    <source>
        <dbReference type="ARBA" id="ARBA00022448"/>
    </source>
</evidence>
<keyword evidence="7 8" id="KW-0472">Membrane</keyword>
<name>A0A2P5P6D8_9CHLR</name>
<feature type="transmembrane region" description="Helical" evidence="8">
    <location>
        <begin position="125"/>
        <end position="141"/>
    </location>
</feature>
<dbReference type="Proteomes" id="UP000235653">
    <property type="component" value="Unassembled WGS sequence"/>
</dbReference>
<dbReference type="PANTHER" id="PTHR30269:SF37">
    <property type="entry name" value="MEMBRANE TRANSPORTER PROTEIN"/>
    <property type="match status" value="1"/>
</dbReference>
<gene>
    <name evidence="9" type="ORF">JP09_005915</name>
</gene>
<keyword evidence="10" id="KW-1185">Reference proteome</keyword>
<keyword evidence="6 8" id="KW-1133">Transmembrane helix</keyword>
<keyword evidence="4 8" id="KW-1003">Cell membrane</keyword>
<feature type="transmembrane region" description="Helical" evidence="8">
    <location>
        <begin position="69"/>
        <end position="88"/>
    </location>
</feature>
<evidence type="ECO:0000256" key="4">
    <source>
        <dbReference type="ARBA" id="ARBA00022475"/>
    </source>
</evidence>
<accession>A0A2P5P6D8</accession>
<evidence type="ECO:0000256" key="5">
    <source>
        <dbReference type="ARBA" id="ARBA00022692"/>
    </source>
</evidence>
<dbReference type="PANTHER" id="PTHR30269">
    <property type="entry name" value="TRANSMEMBRANE PROTEIN YFCA"/>
    <property type="match status" value="1"/>
</dbReference>
<keyword evidence="3" id="KW-0813">Transport</keyword>
<evidence type="ECO:0000313" key="9">
    <source>
        <dbReference type="EMBL" id="PPD57839.1"/>
    </source>
</evidence>
<dbReference type="GO" id="GO:0005886">
    <property type="term" value="C:plasma membrane"/>
    <property type="evidence" value="ECO:0007669"/>
    <property type="project" value="UniProtKB-SubCell"/>
</dbReference>
<dbReference type="InterPro" id="IPR002781">
    <property type="entry name" value="TM_pro_TauE-like"/>
</dbReference>
<comment type="caution">
    <text evidence="9">The sequence shown here is derived from an EMBL/GenBank/DDBJ whole genome shotgun (WGS) entry which is preliminary data.</text>
</comment>
<feature type="transmembrane region" description="Helical" evidence="8">
    <location>
        <begin position="220"/>
        <end position="238"/>
    </location>
</feature>
<feature type="transmembrane region" description="Helical" evidence="8">
    <location>
        <begin position="94"/>
        <end position="113"/>
    </location>
</feature>
<dbReference type="AlphaFoldDB" id="A0A2P5P6D8"/>
<organism evidence="9 10">
    <name type="scientific">Dehalogenimonas etheniformans</name>
    <dbReference type="NCBI Taxonomy" id="1536648"/>
    <lineage>
        <taxon>Bacteria</taxon>
        <taxon>Bacillati</taxon>
        <taxon>Chloroflexota</taxon>
        <taxon>Dehalococcoidia</taxon>
        <taxon>Dehalococcoidales</taxon>
        <taxon>Dehalococcoidaceae</taxon>
        <taxon>Dehalogenimonas</taxon>
    </lineage>
</organism>
<dbReference type="Pfam" id="PF01925">
    <property type="entry name" value="TauE"/>
    <property type="match status" value="1"/>
</dbReference>